<proteinExistence type="predicted"/>
<organism evidence="1 2">
    <name type="scientific">Xenorhabdus budapestensis</name>
    <dbReference type="NCBI Taxonomy" id="290110"/>
    <lineage>
        <taxon>Bacteria</taxon>
        <taxon>Pseudomonadati</taxon>
        <taxon>Pseudomonadota</taxon>
        <taxon>Gammaproteobacteria</taxon>
        <taxon>Enterobacterales</taxon>
        <taxon>Morganellaceae</taxon>
        <taxon>Xenorhabdus</taxon>
    </lineage>
</organism>
<keyword evidence="2" id="KW-1185">Reference proteome</keyword>
<evidence type="ECO:0000313" key="2">
    <source>
        <dbReference type="Proteomes" id="UP000665047"/>
    </source>
</evidence>
<dbReference type="Proteomes" id="UP000665047">
    <property type="component" value="Chromosome"/>
</dbReference>
<gene>
    <name evidence="1" type="ORF">HGO23_14730</name>
</gene>
<reference evidence="1 2" key="1">
    <citation type="submission" date="2021-03" db="EMBL/GenBank/DDBJ databases">
        <title>Complete Genome Sequence Data of Xenorhabdus budapestensis strain C72, a Candidate Biological Control Agent, from China.</title>
        <authorList>
            <person name="LI B."/>
            <person name="WANG S."/>
            <person name="QIU D."/>
        </authorList>
    </citation>
    <scope>NUCLEOTIDE SEQUENCE [LARGE SCALE GENOMIC DNA]</scope>
    <source>
        <strain evidence="1 2">C-7-2</strain>
    </source>
</reference>
<dbReference type="RefSeq" id="WP_209027112.1">
    <property type="nucleotide sequence ID" value="NZ_CP072455.1"/>
</dbReference>
<protein>
    <submittedName>
        <fullName evidence="1">Uncharacterized protein</fullName>
    </submittedName>
</protein>
<accession>A0ABX7VE77</accession>
<dbReference type="EMBL" id="CP072455">
    <property type="protein sequence ID" value="QTL39096.1"/>
    <property type="molecule type" value="Genomic_DNA"/>
</dbReference>
<name>A0ABX7VE77_XENBU</name>
<evidence type="ECO:0000313" key="1">
    <source>
        <dbReference type="EMBL" id="QTL39096.1"/>
    </source>
</evidence>
<sequence>MGLDIHFFSGEKTKKCADRDIEMGYFRKVNPLLYWIDRNVQSVDNCKEVLIPKHKLEELLADLNRLTKENCIQIYPTADGFFYGSIQYDQDYWSDVERVKNWINSLLKSFDFNKYNLFLWAWW</sequence>